<feature type="domain" description="HIT" evidence="3">
    <location>
        <begin position="15"/>
        <end position="122"/>
    </location>
</feature>
<protein>
    <submittedName>
        <fullName evidence="4">Histidine triad (HIT) family protein</fullName>
    </submittedName>
</protein>
<reference evidence="4 5" key="1">
    <citation type="submission" date="2021-03" db="EMBL/GenBank/DDBJ databases">
        <title>Sequencing the genomes of 1000 actinobacteria strains.</title>
        <authorList>
            <person name="Klenk H.-P."/>
        </authorList>
    </citation>
    <scope>NUCLEOTIDE SEQUENCE [LARGE SCALE GENOMIC DNA]</scope>
    <source>
        <strain evidence="4 5">DSM 45510</strain>
    </source>
</reference>
<dbReference type="InterPro" id="IPR036265">
    <property type="entry name" value="HIT-like_sf"/>
</dbReference>
<gene>
    <name evidence="4" type="ORF">JOM49_001872</name>
</gene>
<dbReference type="PRINTS" id="PR00332">
    <property type="entry name" value="HISTRIAD"/>
</dbReference>
<dbReference type="SUPFAM" id="SSF54197">
    <property type="entry name" value="HIT-like"/>
    <property type="match status" value="1"/>
</dbReference>
<evidence type="ECO:0000259" key="3">
    <source>
        <dbReference type="PROSITE" id="PS51084"/>
    </source>
</evidence>
<feature type="region of interest" description="Disordered" evidence="2">
    <location>
        <begin position="124"/>
        <end position="157"/>
    </location>
</feature>
<accession>A0ABS4PLN5</accession>
<dbReference type="RefSeq" id="WP_209663930.1">
    <property type="nucleotide sequence ID" value="NZ_JAGGMS010000001.1"/>
</dbReference>
<sequence length="157" mass="16982">MGAADQGSAMQADCPFCQIISGDEPARTVATWDDAMAFFPRTPATLGHTLLVPRRHVPDIWSMTRPEAARLGELALEVAESLRDTLRPDGLNVIQSNGAAATQTVPHLHVHLVPRWADDRMGGIWPPPGEWPPEDLDDALARVRRSPPGAGPRSSTP</sequence>
<comment type="caution">
    <text evidence="4">The sequence shown here is derived from an EMBL/GenBank/DDBJ whole genome shotgun (WGS) entry which is preliminary data.</text>
</comment>
<proteinExistence type="predicted"/>
<keyword evidence="5" id="KW-1185">Reference proteome</keyword>
<dbReference type="Pfam" id="PF01230">
    <property type="entry name" value="HIT"/>
    <property type="match status" value="1"/>
</dbReference>
<dbReference type="Proteomes" id="UP000741013">
    <property type="component" value="Unassembled WGS sequence"/>
</dbReference>
<evidence type="ECO:0000313" key="4">
    <source>
        <dbReference type="EMBL" id="MBP2180346.1"/>
    </source>
</evidence>
<dbReference type="PANTHER" id="PTHR46648">
    <property type="entry name" value="HIT FAMILY PROTEIN 1"/>
    <property type="match status" value="1"/>
</dbReference>
<dbReference type="Gene3D" id="3.30.428.10">
    <property type="entry name" value="HIT-like"/>
    <property type="match status" value="1"/>
</dbReference>
<feature type="short sequence motif" description="Histidine triad motif" evidence="1">
    <location>
        <begin position="107"/>
        <end position="111"/>
    </location>
</feature>
<dbReference type="PROSITE" id="PS51084">
    <property type="entry name" value="HIT_2"/>
    <property type="match status" value="1"/>
</dbReference>
<name>A0ABS4PLN5_9PSEU</name>
<dbReference type="InterPro" id="IPR001310">
    <property type="entry name" value="Histidine_triad_HIT"/>
</dbReference>
<evidence type="ECO:0000256" key="1">
    <source>
        <dbReference type="PROSITE-ProRule" id="PRU00464"/>
    </source>
</evidence>
<dbReference type="EMBL" id="JAGGMS010000001">
    <property type="protein sequence ID" value="MBP2180346.1"/>
    <property type="molecule type" value="Genomic_DNA"/>
</dbReference>
<dbReference type="InterPro" id="IPR011146">
    <property type="entry name" value="HIT-like"/>
</dbReference>
<evidence type="ECO:0000313" key="5">
    <source>
        <dbReference type="Proteomes" id="UP000741013"/>
    </source>
</evidence>
<organism evidence="4 5">
    <name type="scientific">Amycolatopsis magusensis</name>
    <dbReference type="NCBI Taxonomy" id="882444"/>
    <lineage>
        <taxon>Bacteria</taxon>
        <taxon>Bacillati</taxon>
        <taxon>Actinomycetota</taxon>
        <taxon>Actinomycetes</taxon>
        <taxon>Pseudonocardiales</taxon>
        <taxon>Pseudonocardiaceae</taxon>
        <taxon>Amycolatopsis</taxon>
    </lineage>
</organism>
<dbReference type="PANTHER" id="PTHR46648:SF1">
    <property type="entry name" value="ADENOSINE 5'-MONOPHOSPHORAMIDASE HNT1"/>
    <property type="match status" value="1"/>
</dbReference>
<evidence type="ECO:0000256" key="2">
    <source>
        <dbReference type="SAM" id="MobiDB-lite"/>
    </source>
</evidence>